<dbReference type="Gene3D" id="3.20.20.80">
    <property type="entry name" value="Glycosidases"/>
    <property type="match status" value="1"/>
</dbReference>
<evidence type="ECO:0000256" key="1">
    <source>
        <dbReference type="SAM" id="SignalP"/>
    </source>
</evidence>
<keyword evidence="3" id="KW-1185">Reference proteome</keyword>
<feature type="chain" id="PRO_5046970142" evidence="1">
    <location>
        <begin position="25"/>
        <end position="583"/>
    </location>
</feature>
<dbReference type="EMBL" id="BMIK01000001">
    <property type="protein sequence ID" value="GGC17018.1"/>
    <property type="molecule type" value="Genomic_DNA"/>
</dbReference>
<reference evidence="3" key="1">
    <citation type="journal article" date="2019" name="Int. J. Syst. Evol. Microbiol.">
        <title>The Global Catalogue of Microorganisms (GCM) 10K type strain sequencing project: providing services to taxonomists for standard genome sequencing and annotation.</title>
        <authorList>
            <consortium name="The Broad Institute Genomics Platform"/>
            <consortium name="The Broad Institute Genome Sequencing Center for Infectious Disease"/>
            <person name="Wu L."/>
            <person name="Ma J."/>
        </authorList>
    </citation>
    <scope>NUCLEOTIDE SEQUENCE [LARGE SCALE GENOMIC DNA]</scope>
    <source>
        <strain evidence="3">CGMCC 1.15342</strain>
    </source>
</reference>
<comment type="caution">
    <text evidence="2">The sequence shown here is derived from an EMBL/GenBank/DDBJ whole genome shotgun (WGS) entry which is preliminary data.</text>
</comment>
<dbReference type="Proteomes" id="UP000597338">
    <property type="component" value="Unassembled WGS sequence"/>
</dbReference>
<accession>A0ABQ1L6M2</accession>
<proteinExistence type="predicted"/>
<gene>
    <name evidence="2" type="ORF">GCM10011386_06060</name>
</gene>
<evidence type="ECO:0000313" key="3">
    <source>
        <dbReference type="Proteomes" id="UP000597338"/>
    </source>
</evidence>
<name>A0ABQ1L6M2_9SPHI</name>
<organism evidence="2 3">
    <name type="scientific">Parapedobacter defluvii</name>
    <dbReference type="NCBI Taxonomy" id="2045106"/>
    <lineage>
        <taxon>Bacteria</taxon>
        <taxon>Pseudomonadati</taxon>
        <taxon>Bacteroidota</taxon>
        <taxon>Sphingobacteriia</taxon>
        <taxon>Sphingobacteriales</taxon>
        <taxon>Sphingobacteriaceae</taxon>
        <taxon>Parapedobacter</taxon>
    </lineage>
</organism>
<feature type="signal peptide" evidence="1">
    <location>
        <begin position="1"/>
        <end position="24"/>
    </location>
</feature>
<evidence type="ECO:0000313" key="2">
    <source>
        <dbReference type="EMBL" id="GGC17018.1"/>
    </source>
</evidence>
<keyword evidence="1" id="KW-0732">Signal</keyword>
<sequence>MTNRIGIKCALALAMLASPSHSWAQVLAGTDDLGRIVPQFEEVGAPIADRQVGLFYFLWQGDKGSPTSEKHWDLNELYERTPEVFPDFDHPGWGGGAGRPGRYYFWGESIYGYYRGDDYWVHLKNMQLLTDAGVDFLVLDATNRLTYREQSDALMRAIDALQKQGKKAPKVVFYTNTASGEGMQEIYENHYKEGAPSRYPNCWFYLEGKPLIIGLSKEAVGRDYADFFTIRESQWPNEPEKVNGWPWIEFQRPQKVYKNHKGEREIVNVAAAQHPNLDASMGGSAFYGQPGNWGRSYRNGSPGDPAKDLWYGYNIQEQWDFALKQNVPFIFITGWNEWIAGKWRRNSGDKNQALFVDQASPEYSRDIEPSLTAGLRDHYYMQMVCNIRRYKGVDSLQTIGRVQSIKDWSDWKAITPIYVDYVGDVLHRRHPGAQSDPQVTYVNETGRNDFDALKVAASGDRLFFYVATVDAITPASGDNWMTLWLDVDRSALSGWHGYDFRVVRGDRLQRYVNGAWLEIQTVDSKVLGNQLMISIPLATLGLPSQGAKLEFKWSDNMQKADPLDWYVNGDAAPGGRFNVLVKW</sequence>
<protein>
    <submittedName>
        <fullName evidence="2">Uncharacterized protein</fullName>
    </submittedName>
</protein>